<name>A0ABM4TPD9_DROSZ</name>
<gene>
    <name evidence="3" type="primary">LOC118877677</name>
</gene>
<organism evidence="2 3">
    <name type="scientific">Drosophila suzukii</name>
    <name type="common">Spotted-wing drosophila fruit fly</name>
    <dbReference type="NCBI Taxonomy" id="28584"/>
    <lineage>
        <taxon>Eukaryota</taxon>
        <taxon>Metazoa</taxon>
        <taxon>Ecdysozoa</taxon>
        <taxon>Arthropoda</taxon>
        <taxon>Hexapoda</taxon>
        <taxon>Insecta</taxon>
        <taxon>Pterygota</taxon>
        <taxon>Neoptera</taxon>
        <taxon>Endopterygota</taxon>
        <taxon>Diptera</taxon>
        <taxon>Brachycera</taxon>
        <taxon>Muscomorpha</taxon>
        <taxon>Ephydroidea</taxon>
        <taxon>Drosophilidae</taxon>
        <taxon>Drosophila</taxon>
        <taxon>Sophophora</taxon>
    </lineage>
</organism>
<evidence type="ECO:0000256" key="1">
    <source>
        <dbReference type="SAM" id="SignalP"/>
    </source>
</evidence>
<keyword evidence="1" id="KW-0732">Signal</keyword>
<reference evidence="3" key="1">
    <citation type="submission" date="2025-08" db="UniProtKB">
        <authorList>
            <consortium name="RefSeq"/>
        </authorList>
    </citation>
    <scope>IDENTIFICATION</scope>
</reference>
<feature type="chain" id="PRO_5046728592" evidence="1">
    <location>
        <begin position="24"/>
        <end position="116"/>
    </location>
</feature>
<feature type="signal peptide" evidence="1">
    <location>
        <begin position="1"/>
        <end position="23"/>
    </location>
</feature>
<dbReference type="GeneID" id="118877677"/>
<proteinExistence type="predicted"/>
<evidence type="ECO:0000313" key="3">
    <source>
        <dbReference type="RefSeq" id="XP_070851834.1"/>
    </source>
</evidence>
<dbReference type="RefSeq" id="XP_070851834.1">
    <property type="nucleotide sequence ID" value="XM_070995733.1"/>
</dbReference>
<dbReference type="Proteomes" id="UP001652628">
    <property type="component" value="Chromosome 3"/>
</dbReference>
<keyword evidence="2" id="KW-1185">Reference proteome</keyword>
<evidence type="ECO:0000313" key="2">
    <source>
        <dbReference type="Proteomes" id="UP001652628"/>
    </source>
</evidence>
<accession>A0ABM4TPD9</accession>
<protein>
    <submittedName>
        <fullName evidence="3">Uncharacterized protein</fullName>
    </submittedName>
</protein>
<sequence>MSTTSVILLSFFFNYPLISDMEAYPSYGEAIANINKGLLGQTFVRFINIGDTLPTLTKFYLNNELLCNSTIKHAWKRHYTKTASFTLTTIENIRKVKNTRPKMHPSLPLIKPRVFI</sequence>